<dbReference type="EMBL" id="JBHULZ010000041">
    <property type="protein sequence ID" value="MFD2697991.1"/>
    <property type="molecule type" value="Genomic_DNA"/>
</dbReference>
<evidence type="ECO:0000313" key="1">
    <source>
        <dbReference type="EMBL" id="MFD2697991.1"/>
    </source>
</evidence>
<evidence type="ECO:0000313" key="2">
    <source>
        <dbReference type="Proteomes" id="UP001597357"/>
    </source>
</evidence>
<reference evidence="2" key="1">
    <citation type="journal article" date="2019" name="Int. J. Syst. Evol. Microbiol.">
        <title>The Global Catalogue of Microorganisms (GCM) 10K type strain sequencing project: providing services to taxonomists for standard genome sequencing and annotation.</title>
        <authorList>
            <consortium name="The Broad Institute Genomics Platform"/>
            <consortium name="The Broad Institute Genome Sequencing Center for Infectious Disease"/>
            <person name="Wu L."/>
            <person name="Ma J."/>
        </authorList>
    </citation>
    <scope>NUCLEOTIDE SEQUENCE [LARGE SCALE GENOMIC DNA]</scope>
    <source>
        <strain evidence="2">KCTC 42255</strain>
    </source>
</reference>
<organism evidence="1 2">
    <name type="scientific">Mesonia sediminis</name>
    <dbReference type="NCBI Taxonomy" id="1703946"/>
    <lineage>
        <taxon>Bacteria</taxon>
        <taxon>Pseudomonadati</taxon>
        <taxon>Bacteroidota</taxon>
        <taxon>Flavobacteriia</taxon>
        <taxon>Flavobacteriales</taxon>
        <taxon>Flavobacteriaceae</taxon>
        <taxon>Mesonia</taxon>
    </lineage>
</organism>
<protein>
    <submittedName>
        <fullName evidence="1">Uncharacterized protein</fullName>
    </submittedName>
</protein>
<sequence length="144" mass="16383">MSNSYKTFGFLLFLIFGFSTYAQQKPAIQIVGKLVLGQSVQVFQEYNLVFDDVAQDSRCPESVTCVWAGEAKVKLKLYKNTELVAEQILSVSGKGNELASPIFEKYWSPEQQLRLVNLMPYPKAQQPIDKSDYYLQIDTQVKVN</sequence>
<keyword evidence="2" id="KW-1185">Reference proteome</keyword>
<gene>
    <name evidence="1" type="ORF">ACFSQ0_08315</name>
</gene>
<comment type="caution">
    <text evidence="1">The sequence shown here is derived from an EMBL/GenBank/DDBJ whole genome shotgun (WGS) entry which is preliminary data.</text>
</comment>
<name>A0ABW5SDX5_9FLAO</name>
<accession>A0ABW5SDX5</accession>
<dbReference type="Proteomes" id="UP001597357">
    <property type="component" value="Unassembled WGS sequence"/>
</dbReference>
<dbReference type="RefSeq" id="WP_379046817.1">
    <property type="nucleotide sequence ID" value="NZ_JBHULZ010000041.1"/>
</dbReference>
<proteinExistence type="predicted"/>